<protein>
    <submittedName>
        <fullName evidence="2">Uncharacterized protein</fullName>
    </submittedName>
</protein>
<evidence type="ECO:0000313" key="2">
    <source>
        <dbReference type="EMBL" id="KAG6691375.1"/>
    </source>
</evidence>
<accession>A0A922DV15</accession>
<gene>
    <name evidence="2" type="ORF">I3842_10G062200</name>
</gene>
<comment type="caution">
    <text evidence="2">The sequence shown here is derived from an EMBL/GenBank/DDBJ whole genome shotgun (WGS) entry which is preliminary data.</text>
</comment>
<name>A0A922DV15_CARIL</name>
<feature type="transmembrane region" description="Helical" evidence="1">
    <location>
        <begin position="57"/>
        <end position="75"/>
    </location>
</feature>
<evidence type="ECO:0000313" key="3">
    <source>
        <dbReference type="Proteomes" id="UP000811246"/>
    </source>
</evidence>
<keyword evidence="1" id="KW-0812">Transmembrane</keyword>
<dbReference type="EMBL" id="CM031834">
    <property type="protein sequence ID" value="KAG6691375.1"/>
    <property type="molecule type" value="Genomic_DNA"/>
</dbReference>
<keyword evidence="1" id="KW-1133">Transmembrane helix</keyword>
<sequence>MTRNILDRRRRFKGYTESSPQTVHTLTHTTAVRSSILDGAIFVVFTLNLGSGIRYQAALRVFIIFCLICDFFVVGRDFRPKYLGCLRALWILQLCSFYQCWF</sequence>
<reference evidence="2" key="1">
    <citation type="submission" date="2021-01" db="EMBL/GenBank/DDBJ databases">
        <authorList>
            <person name="Lovell J.T."/>
            <person name="Bentley N."/>
            <person name="Bhattarai G."/>
            <person name="Jenkins J.W."/>
            <person name="Sreedasyam A."/>
            <person name="Alarcon Y."/>
            <person name="Bock C."/>
            <person name="Boston L."/>
            <person name="Carlson J."/>
            <person name="Cervantes K."/>
            <person name="Clermont K."/>
            <person name="Krom N."/>
            <person name="Kubenka K."/>
            <person name="Mamidi S."/>
            <person name="Mattison C."/>
            <person name="Monteros M."/>
            <person name="Pisani C."/>
            <person name="Plott C."/>
            <person name="Rajasekar S."/>
            <person name="Rhein H.S."/>
            <person name="Rohla C."/>
            <person name="Song M."/>
            <person name="Hilaire R.S."/>
            <person name="Shu S."/>
            <person name="Wells L."/>
            <person name="Wang X."/>
            <person name="Webber J."/>
            <person name="Heerema R.J."/>
            <person name="Klein P."/>
            <person name="Conner P."/>
            <person name="Grauke L."/>
            <person name="Grimwood J."/>
            <person name="Schmutz J."/>
            <person name="Randall J.J."/>
        </authorList>
    </citation>
    <scope>NUCLEOTIDE SEQUENCE</scope>
    <source>
        <tissue evidence="2">Leaf</tissue>
    </source>
</reference>
<organism evidence="2 3">
    <name type="scientific">Carya illinoinensis</name>
    <name type="common">Pecan</name>
    <dbReference type="NCBI Taxonomy" id="32201"/>
    <lineage>
        <taxon>Eukaryota</taxon>
        <taxon>Viridiplantae</taxon>
        <taxon>Streptophyta</taxon>
        <taxon>Embryophyta</taxon>
        <taxon>Tracheophyta</taxon>
        <taxon>Spermatophyta</taxon>
        <taxon>Magnoliopsida</taxon>
        <taxon>eudicotyledons</taxon>
        <taxon>Gunneridae</taxon>
        <taxon>Pentapetalae</taxon>
        <taxon>rosids</taxon>
        <taxon>fabids</taxon>
        <taxon>Fagales</taxon>
        <taxon>Juglandaceae</taxon>
        <taxon>Carya</taxon>
    </lineage>
</organism>
<dbReference type="Proteomes" id="UP000811246">
    <property type="component" value="Chromosome 10"/>
</dbReference>
<proteinExistence type="predicted"/>
<dbReference type="AlphaFoldDB" id="A0A922DV15"/>
<keyword evidence="1" id="KW-0472">Membrane</keyword>
<evidence type="ECO:0000256" key="1">
    <source>
        <dbReference type="SAM" id="Phobius"/>
    </source>
</evidence>